<accession>A0A015U0W9</accession>
<dbReference type="EMBL" id="JGDB01000283">
    <property type="protein sequence ID" value="EXY88382.1"/>
    <property type="molecule type" value="Genomic_DNA"/>
</dbReference>
<name>A0A015U0W9_BACFG</name>
<gene>
    <name evidence="1" type="ORF">M125_4989</name>
</gene>
<evidence type="ECO:0000313" key="2">
    <source>
        <dbReference type="Proteomes" id="UP000020773"/>
    </source>
</evidence>
<proteinExistence type="predicted"/>
<dbReference type="PATRIC" id="fig|1339316.3.peg.4735"/>
<dbReference type="Proteomes" id="UP000020773">
    <property type="component" value="Unassembled WGS sequence"/>
</dbReference>
<reference evidence="1 2" key="1">
    <citation type="submission" date="2014-02" db="EMBL/GenBank/DDBJ databases">
        <authorList>
            <person name="Sears C."/>
            <person name="Carroll K."/>
            <person name="Sack B.R."/>
            <person name="Qadri F."/>
            <person name="Myers L.L."/>
            <person name="Chung G.-T."/>
            <person name="Escheverria P."/>
            <person name="Fraser C.M."/>
            <person name="Sadzewicz L."/>
            <person name="Shefchek K.A."/>
            <person name="Tallon L."/>
            <person name="Das S.P."/>
            <person name="Daugherty S."/>
            <person name="Mongodin E.F."/>
        </authorList>
    </citation>
    <scope>NUCLEOTIDE SEQUENCE [LARGE SCALE GENOMIC DNA]</scope>
    <source>
        <strain evidence="2">3998T(B)3</strain>
    </source>
</reference>
<sequence>MFLAEKFAFIKCNPYFWRNNFKPYFLINRQKNEAEYMFLLDALGD</sequence>
<organism evidence="1 2">
    <name type="scientific">Bacteroides fragilis str. 3998T(B)3</name>
    <dbReference type="NCBI Taxonomy" id="1339316"/>
    <lineage>
        <taxon>Bacteria</taxon>
        <taxon>Pseudomonadati</taxon>
        <taxon>Bacteroidota</taxon>
        <taxon>Bacteroidia</taxon>
        <taxon>Bacteroidales</taxon>
        <taxon>Bacteroidaceae</taxon>
        <taxon>Bacteroides</taxon>
    </lineage>
</organism>
<protein>
    <submittedName>
        <fullName evidence="1">Uncharacterized protein</fullName>
    </submittedName>
</protein>
<evidence type="ECO:0000313" key="1">
    <source>
        <dbReference type="EMBL" id="EXY88382.1"/>
    </source>
</evidence>
<dbReference type="AlphaFoldDB" id="A0A015U0W9"/>
<comment type="caution">
    <text evidence="1">The sequence shown here is derived from an EMBL/GenBank/DDBJ whole genome shotgun (WGS) entry which is preliminary data.</text>
</comment>